<feature type="coiled-coil region" evidence="1">
    <location>
        <begin position="13"/>
        <end position="40"/>
    </location>
</feature>
<comment type="caution">
    <text evidence="3">The sequence shown here is derived from an EMBL/GenBank/DDBJ whole genome shotgun (WGS) entry which is preliminary data.</text>
</comment>
<dbReference type="Proteomes" id="UP000820818">
    <property type="component" value="Linkage Group LG1"/>
</dbReference>
<evidence type="ECO:0000313" key="4">
    <source>
        <dbReference type="Proteomes" id="UP000820818"/>
    </source>
</evidence>
<gene>
    <name evidence="3" type="ORF">GHT06_009021</name>
</gene>
<accession>A0AAD5LMZ5</accession>
<reference evidence="3 4" key="1">
    <citation type="submission" date="2022-05" db="EMBL/GenBank/DDBJ databases">
        <title>A multi-omics perspective on studying reproductive biology in Daphnia sinensis.</title>
        <authorList>
            <person name="Jia J."/>
        </authorList>
    </citation>
    <scope>NUCLEOTIDE SEQUENCE [LARGE SCALE GENOMIC DNA]</scope>
    <source>
        <strain evidence="3 4">WSL</strain>
    </source>
</reference>
<keyword evidence="4" id="KW-1185">Reference proteome</keyword>
<keyword evidence="1" id="KW-0175">Coiled coil</keyword>
<protein>
    <submittedName>
        <fullName evidence="3">Uncharacterized protein</fullName>
    </submittedName>
</protein>
<evidence type="ECO:0000256" key="2">
    <source>
        <dbReference type="SAM" id="MobiDB-lite"/>
    </source>
</evidence>
<dbReference type="AlphaFoldDB" id="A0AAD5LMZ5"/>
<feature type="region of interest" description="Disordered" evidence="2">
    <location>
        <begin position="67"/>
        <end position="86"/>
    </location>
</feature>
<proteinExistence type="predicted"/>
<evidence type="ECO:0000256" key="1">
    <source>
        <dbReference type="SAM" id="Coils"/>
    </source>
</evidence>
<dbReference type="EMBL" id="WJBH02000001">
    <property type="protein sequence ID" value="KAI9565238.1"/>
    <property type="molecule type" value="Genomic_DNA"/>
</dbReference>
<sequence length="292" mass="33708">MSPSIDPEIKELIQDQNRQLDLLQKQVKQLLQYQERLQDQLGDKQRANGATQTSSYFDVQSPKCYPSARFFPQSNSGSPPARQQQDRTEITLTFRDLQLETIVEQPPSPQPSFVVNMQDYQESVSDQLDESTESCENVMEHVQKLLAQANITNGRKPLMEKALEVNVENRTPERHVFHDVLPENPTRKVTMQRVQELGISFINPFALNTPRNPVYYPRSNAKLSYACDTRKETDQSVEMERLAEKYLGQSKPVENKTLDYTFKTSKSVEMSMSSQQYLERYGLHEYAESSSR</sequence>
<name>A0AAD5LMZ5_9CRUS</name>
<organism evidence="3 4">
    <name type="scientific">Daphnia sinensis</name>
    <dbReference type="NCBI Taxonomy" id="1820382"/>
    <lineage>
        <taxon>Eukaryota</taxon>
        <taxon>Metazoa</taxon>
        <taxon>Ecdysozoa</taxon>
        <taxon>Arthropoda</taxon>
        <taxon>Crustacea</taxon>
        <taxon>Branchiopoda</taxon>
        <taxon>Diplostraca</taxon>
        <taxon>Cladocera</taxon>
        <taxon>Anomopoda</taxon>
        <taxon>Daphniidae</taxon>
        <taxon>Daphnia</taxon>
        <taxon>Daphnia similis group</taxon>
    </lineage>
</organism>
<evidence type="ECO:0000313" key="3">
    <source>
        <dbReference type="EMBL" id="KAI9565238.1"/>
    </source>
</evidence>
<feature type="compositionally biased region" description="Polar residues" evidence="2">
    <location>
        <begin position="72"/>
        <end position="83"/>
    </location>
</feature>